<dbReference type="NCBIfam" id="NF040672">
    <property type="entry name" value="SCO2322_fam"/>
    <property type="match status" value="1"/>
</dbReference>
<evidence type="ECO:0000313" key="4">
    <source>
        <dbReference type="Proteomes" id="UP001152519"/>
    </source>
</evidence>
<accession>A0A9W4DMJ6</accession>
<evidence type="ECO:0008006" key="5">
    <source>
        <dbReference type="Google" id="ProtNLM"/>
    </source>
</evidence>
<evidence type="ECO:0000256" key="1">
    <source>
        <dbReference type="SAM" id="Phobius"/>
    </source>
</evidence>
<keyword evidence="1" id="KW-0812">Transmembrane</keyword>
<name>A0A9W4DMJ6_9ACTN</name>
<dbReference type="RefSeq" id="WP_251487568.1">
    <property type="nucleotide sequence ID" value="NZ_CAJSLV010000046.1"/>
</dbReference>
<comment type="caution">
    <text evidence="3">The sequence shown here is derived from an EMBL/GenBank/DDBJ whole genome shotgun (WGS) entry which is preliminary data.</text>
</comment>
<dbReference type="NCBIfam" id="NF040681">
    <property type="entry name" value="GPS-CTERM"/>
    <property type="match status" value="1"/>
</dbReference>
<evidence type="ECO:0000256" key="2">
    <source>
        <dbReference type="SAM" id="SignalP"/>
    </source>
</evidence>
<dbReference type="Proteomes" id="UP001152519">
    <property type="component" value="Unassembled WGS sequence"/>
</dbReference>
<keyword evidence="2" id="KW-0732">Signal</keyword>
<sequence length="206" mass="20759">MRCRSLAALPAAAAALLLLAVAAPAHAAGYRYWSYWLRSGSSWTYAQTGPAMHIPADGSVEGWRFAVSEDAAATAAQPRGTADFARVCAGHPAAPGRKRVALLIDPGTAADAPGSATPPSPRTACAQIPASASSADALAAVAKPLRYNSAGIVCAITGYPATGCGDEISATSHSSHDGPSVGLIAGGAAIAALAVAATWQSRRRRR</sequence>
<gene>
    <name evidence="3" type="ORF">SCOCK_180086</name>
</gene>
<keyword evidence="1" id="KW-1133">Transmembrane helix</keyword>
<dbReference type="InterPro" id="IPR047703">
    <property type="entry name" value="SCO2322-like"/>
</dbReference>
<evidence type="ECO:0000313" key="3">
    <source>
        <dbReference type="EMBL" id="CAG6392710.1"/>
    </source>
</evidence>
<proteinExistence type="predicted"/>
<dbReference type="AlphaFoldDB" id="A0A9W4DMJ6"/>
<protein>
    <recommendedName>
        <fullName evidence="5">Secreted protein</fullName>
    </recommendedName>
</protein>
<organism evidence="3 4">
    <name type="scientific">Actinacidiphila cocklensis</name>
    <dbReference type="NCBI Taxonomy" id="887465"/>
    <lineage>
        <taxon>Bacteria</taxon>
        <taxon>Bacillati</taxon>
        <taxon>Actinomycetota</taxon>
        <taxon>Actinomycetes</taxon>
        <taxon>Kitasatosporales</taxon>
        <taxon>Streptomycetaceae</taxon>
        <taxon>Actinacidiphila</taxon>
    </lineage>
</organism>
<keyword evidence="4" id="KW-1185">Reference proteome</keyword>
<feature type="chain" id="PRO_5040812588" description="Secreted protein" evidence="2">
    <location>
        <begin position="28"/>
        <end position="206"/>
    </location>
</feature>
<reference evidence="3" key="1">
    <citation type="submission" date="2021-05" db="EMBL/GenBank/DDBJ databases">
        <authorList>
            <person name="Arsene-Ploetze F."/>
        </authorList>
    </citation>
    <scope>NUCLEOTIDE SEQUENCE</scope>
    <source>
        <strain evidence="3">DSM 42138</strain>
    </source>
</reference>
<dbReference type="InterPro" id="IPR047704">
    <property type="entry name" value="GPS-CTERM"/>
</dbReference>
<keyword evidence="1" id="KW-0472">Membrane</keyword>
<feature type="signal peptide" evidence="2">
    <location>
        <begin position="1"/>
        <end position="27"/>
    </location>
</feature>
<dbReference type="EMBL" id="CAJSLV010000046">
    <property type="protein sequence ID" value="CAG6392710.1"/>
    <property type="molecule type" value="Genomic_DNA"/>
</dbReference>
<feature type="transmembrane region" description="Helical" evidence="1">
    <location>
        <begin position="181"/>
        <end position="199"/>
    </location>
</feature>